<evidence type="ECO:0000256" key="2">
    <source>
        <dbReference type="ARBA" id="ARBA00023235"/>
    </source>
</evidence>
<sequence>MNILDDVSAIKKLDASNMLGSIEALGAQMEQMWAQHKNFKLPANYKKIKNVVVAGMGGSALPAHVLKSLSEINLSVPLEIISDYNLPGYANANTLVILSSYSGSTEEPVALAKQAIKRKCKIVVVATGKNFAKMHESGTPGIIFDPKYNPCGSPRMGLGYQFIGLFLIFQAVGLLKFTLKDFNTALAQVKKSTHAWGVGASANAIKKIAAQLPNRAVLFFAADHLKGNAHVAANQMNENSKRLTAPFYISELNHHLMEGLRFPSANRNNLLVVIFNSKLYSPKIQERVNITKTVIEKNKVPLATVNLTASTKLEQIFEALVASSFLGFYGSMLEGIDPTPIPYVDYFKEQLAKK</sequence>
<dbReference type="Pfam" id="PF10432">
    <property type="entry name" value="bact-PGI_C"/>
    <property type="match status" value="1"/>
</dbReference>
<evidence type="ECO:0000313" key="4">
    <source>
        <dbReference type="EMBL" id="OGH94978.1"/>
    </source>
</evidence>
<keyword evidence="2" id="KW-0413">Isomerase</keyword>
<evidence type="ECO:0000259" key="3">
    <source>
        <dbReference type="PROSITE" id="PS51464"/>
    </source>
</evidence>
<dbReference type="GO" id="GO:0005975">
    <property type="term" value="P:carbohydrate metabolic process"/>
    <property type="evidence" value="ECO:0007669"/>
    <property type="project" value="InterPro"/>
</dbReference>
<dbReference type="GO" id="GO:0097367">
    <property type="term" value="F:carbohydrate derivative binding"/>
    <property type="evidence" value="ECO:0007669"/>
    <property type="project" value="InterPro"/>
</dbReference>
<dbReference type="PROSITE" id="PS51464">
    <property type="entry name" value="SIS"/>
    <property type="match status" value="1"/>
</dbReference>
<evidence type="ECO:0000256" key="1">
    <source>
        <dbReference type="ARBA" id="ARBA00010523"/>
    </source>
</evidence>
<dbReference type="Proteomes" id="UP000178254">
    <property type="component" value="Unassembled WGS sequence"/>
</dbReference>
<dbReference type="STRING" id="1798709.A2538_04795"/>
<dbReference type="GO" id="GO:0004347">
    <property type="term" value="F:glucose-6-phosphate isomerase activity"/>
    <property type="evidence" value="ECO:0007669"/>
    <property type="project" value="InterPro"/>
</dbReference>
<gene>
    <name evidence="4" type="ORF">A2538_04795</name>
</gene>
<organism evidence="4 5">
    <name type="scientific">Candidatus Magasanikbacteria bacterium RIFOXYD2_FULL_41_14</name>
    <dbReference type="NCBI Taxonomy" id="1798709"/>
    <lineage>
        <taxon>Bacteria</taxon>
        <taxon>Candidatus Magasanikiibacteriota</taxon>
    </lineage>
</organism>
<dbReference type="InterPro" id="IPR019490">
    <property type="entry name" value="Glu6P/Mann6P_isomerase_C"/>
</dbReference>
<evidence type="ECO:0000313" key="5">
    <source>
        <dbReference type="Proteomes" id="UP000178254"/>
    </source>
</evidence>
<dbReference type="InterPro" id="IPR001347">
    <property type="entry name" value="SIS_dom"/>
</dbReference>
<dbReference type="GO" id="GO:0004476">
    <property type="term" value="F:mannose-6-phosphate isomerase activity"/>
    <property type="evidence" value="ECO:0007669"/>
    <property type="project" value="InterPro"/>
</dbReference>
<dbReference type="InterPro" id="IPR046348">
    <property type="entry name" value="SIS_dom_sf"/>
</dbReference>
<dbReference type="Gene3D" id="3.40.50.10490">
    <property type="entry name" value="Glucose-6-phosphate isomerase like protein, domain 1"/>
    <property type="match status" value="2"/>
</dbReference>
<comment type="caution">
    <text evidence="4">The sequence shown here is derived from an EMBL/GenBank/DDBJ whole genome shotgun (WGS) entry which is preliminary data.</text>
</comment>
<protein>
    <recommendedName>
        <fullName evidence="3">SIS domain-containing protein</fullName>
    </recommendedName>
</protein>
<dbReference type="GO" id="GO:1901135">
    <property type="term" value="P:carbohydrate derivative metabolic process"/>
    <property type="evidence" value="ECO:0007669"/>
    <property type="project" value="InterPro"/>
</dbReference>
<dbReference type="EMBL" id="MFRE01000005">
    <property type="protein sequence ID" value="OGH94978.1"/>
    <property type="molecule type" value="Genomic_DNA"/>
</dbReference>
<dbReference type="AlphaFoldDB" id="A0A1F6PFT3"/>
<comment type="similarity">
    <text evidence="1">Belongs to the PGI/PMI family.</text>
</comment>
<name>A0A1F6PFT3_9BACT</name>
<proteinExistence type="inferred from homology"/>
<reference evidence="4 5" key="1">
    <citation type="journal article" date="2016" name="Nat. Commun.">
        <title>Thousands of microbial genomes shed light on interconnected biogeochemical processes in an aquifer system.</title>
        <authorList>
            <person name="Anantharaman K."/>
            <person name="Brown C.T."/>
            <person name="Hug L.A."/>
            <person name="Sharon I."/>
            <person name="Castelle C.J."/>
            <person name="Probst A.J."/>
            <person name="Thomas B.C."/>
            <person name="Singh A."/>
            <person name="Wilkins M.J."/>
            <person name="Karaoz U."/>
            <person name="Brodie E.L."/>
            <person name="Williams K.H."/>
            <person name="Hubbard S.S."/>
            <person name="Banfield J.F."/>
        </authorList>
    </citation>
    <scope>NUCLEOTIDE SEQUENCE [LARGE SCALE GENOMIC DNA]</scope>
</reference>
<dbReference type="SUPFAM" id="SSF53697">
    <property type="entry name" value="SIS domain"/>
    <property type="match status" value="1"/>
</dbReference>
<feature type="domain" description="SIS" evidence="3">
    <location>
        <begin position="41"/>
        <end position="178"/>
    </location>
</feature>
<accession>A0A1F6PFT3</accession>